<dbReference type="SMART" id="SM00220">
    <property type="entry name" value="S_TKc"/>
    <property type="match status" value="1"/>
</dbReference>
<comment type="cofactor">
    <cofactor evidence="1">
        <name>Mg(2+)</name>
        <dbReference type="ChEBI" id="CHEBI:18420"/>
    </cofactor>
</comment>
<feature type="domain" description="Protein kinase" evidence="11">
    <location>
        <begin position="46"/>
        <end position="308"/>
    </location>
</feature>
<reference evidence="13" key="3">
    <citation type="submission" date="2014-09" db="EMBL/GenBank/DDBJ databases">
        <authorList>
            <person name="Magalhaes I.L.F."/>
            <person name="Oliveira U."/>
            <person name="Santos F.R."/>
            <person name="Vidigal T.H.D.A."/>
            <person name="Brescovit A.D."/>
            <person name="Santos A.J."/>
        </authorList>
    </citation>
    <scope>NUCLEOTIDE SEQUENCE</scope>
</reference>
<evidence type="ECO:0000256" key="2">
    <source>
        <dbReference type="ARBA" id="ARBA00022473"/>
    </source>
</evidence>
<keyword evidence="9" id="KW-0832">Ubl conjugation</keyword>
<evidence type="ECO:0000256" key="6">
    <source>
        <dbReference type="ARBA" id="ARBA00022782"/>
    </source>
</evidence>
<evidence type="ECO:0000256" key="10">
    <source>
        <dbReference type="ARBA" id="ARBA00022871"/>
    </source>
</evidence>
<evidence type="ECO:0000256" key="5">
    <source>
        <dbReference type="ARBA" id="ARBA00022741"/>
    </source>
</evidence>
<dbReference type="InterPro" id="IPR000719">
    <property type="entry name" value="Prot_kinase_dom"/>
</dbReference>
<dbReference type="PROSITE" id="PS50011">
    <property type="entry name" value="PROTEIN_KINASE_DOM"/>
    <property type="match status" value="1"/>
</dbReference>
<dbReference type="PROSITE" id="PS00108">
    <property type="entry name" value="PROTEIN_KINASE_ST"/>
    <property type="match status" value="1"/>
</dbReference>
<reference evidence="12" key="2">
    <citation type="submission" date="2014-07" db="EMBL/GenBank/DDBJ databases">
        <authorList>
            <person name="Hull J."/>
        </authorList>
    </citation>
    <scope>NUCLEOTIDE SEQUENCE</scope>
</reference>
<dbReference type="InterPro" id="IPR008271">
    <property type="entry name" value="Ser/Thr_kinase_AS"/>
</dbReference>
<accession>A0A0A9XXL5</accession>
<keyword evidence="8" id="KW-0460">Magnesium</keyword>
<keyword evidence="2" id="KW-0217">Developmental protein</keyword>
<protein>
    <submittedName>
        <fullName evidence="12">Testis-specific serine/threonine-protein kinase 1</fullName>
    </submittedName>
</protein>
<evidence type="ECO:0000256" key="8">
    <source>
        <dbReference type="ARBA" id="ARBA00022842"/>
    </source>
</evidence>
<gene>
    <name evidence="12" type="primary">Tssk1b_4</name>
    <name evidence="12" type="ORF">CM83_19772</name>
</gene>
<dbReference type="AlphaFoldDB" id="A0A0A9XXL5"/>
<dbReference type="GO" id="GO:0000226">
    <property type="term" value="P:microtubule cytoskeleton organization"/>
    <property type="evidence" value="ECO:0007669"/>
    <property type="project" value="TreeGrafter"/>
</dbReference>
<sequence>MRSLKNMEGHWGLRPQSCDAPAHCTVTRIQGMYSDSITTVLSKKGYKLGKTIGEGSYCKVRIAYKASELGYNHRLACKIVNKKKASRDFVTKFLPREVSIVRVIRHPHIVTVFNIIELDDQVYMFMDLCERGDLLDHIRTKGAFTETKAKHFFRQLVDAVGYLHAREIAHRDLKCENVLLSNRDNVKIADFGFARWCCDLQTRKRVLSDTFCGSAAYAAPEILQGTKYNPKMYDVWSLGCILYIMLCATMPFDDANIKQMLKIQTLRKLTFPPKCSLSNRVKRLIMHILEPDVTRRATVKQILGCPWFMSTDCVK</sequence>
<evidence type="ECO:0000313" key="12">
    <source>
        <dbReference type="EMBL" id="JAG25547.1"/>
    </source>
</evidence>
<dbReference type="GO" id="GO:0035556">
    <property type="term" value="P:intracellular signal transduction"/>
    <property type="evidence" value="ECO:0007669"/>
    <property type="project" value="TreeGrafter"/>
</dbReference>
<keyword evidence="3" id="KW-0597">Phosphoprotein</keyword>
<evidence type="ECO:0000313" key="13">
    <source>
        <dbReference type="EMBL" id="JAG47637.1"/>
    </source>
</evidence>
<dbReference type="GO" id="GO:0030154">
    <property type="term" value="P:cell differentiation"/>
    <property type="evidence" value="ECO:0007669"/>
    <property type="project" value="UniProtKB-KW"/>
</dbReference>
<dbReference type="Gene3D" id="1.10.510.10">
    <property type="entry name" value="Transferase(Phosphotransferase) domain 1"/>
    <property type="match status" value="1"/>
</dbReference>
<keyword evidence="10" id="KW-0744">Spermatogenesis</keyword>
<dbReference type="InterPro" id="IPR011009">
    <property type="entry name" value="Kinase-like_dom_sf"/>
</dbReference>
<evidence type="ECO:0000259" key="11">
    <source>
        <dbReference type="PROSITE" id="PS50011"/>
    </source>
</evidence>
<dbReference type="GO" id="GO:0007283">
    <property type="term" value="P:spermatogenesis"/>
    <property type="evidence" value="ECO:0007669"/>
    <property type="project" value="UniProtKB-KW"/>
</dbReference>
<keyword evidence="6" id="KW-0221">Differentiation</keyword>
<organism evidence="12">
    <name type="scientific">Lygus hesperus</name>
    <name type="common">Western plant bug</name>
    <dbReference type="NCBI Taxonomy" id="30085"/>
    <lineage>
        <taxon>Eukaryota</taxon>
        <taxon>Metazoa</taxon>
        <taxon>Ecdysozoa</taxon>
        <taxon>Arthropoda</taxon>
        <taxon>Hexapoda</taxon>
        <taxon>Insecta</taxon>
        <taxon>Pterygota</taxon>
        <taxon>Neoptera</taxon>
        <taxon>Paraneoptera</taxon>
        <taxon>Hemiptera</taxon>
        <taxon>Heteroptera</taxon>
        <taxon>Panheteroptera</taxon>
        <taxon>Cimicomorpha</taxon>
        <taxon>Miridae</taxon>
        <taxon>Mirini</taxon>
        <taxon>Lygus</taxon>
    </lineage>
</organism>
<keyword evidence="12" id="KW-0808">Transferase</keyword>
<evidence type="ECO:0000256" key="4">
    <source>
        <dbReference type="ARBA" id="ARBA00022723"/>
    </source>
</evidence>
<keyword evidence="5" id="KW-0547">Nucleotide-binding</keyword>
<evidence type="ECO:0000256" key="3">
    <source>
        <dbReference type="ARBA" id="ARBA00022553"/>
    </source>
</evidence>
<keyword evidence="12" id="KW-0418">Kinase</keyword>
<dbReference type="Pfam" id="PF00069">
    <property type="entry name" value="Pkinase"/>
    <property type="match status" value="1"/>
</dbReference>
<evidence type="ECO:0000256" key="7">
    <source>
        <dbReference type="ARBA" id="ARBA00022840"/>
    </source>
</evidence>
<dbReference type="SUPFAM" id="SSF56112">
    <property type="entry name" value="Protein kinase-like (PK-like)"/>
    <property type="match status" value="1"/>
</dbReference>
<dbReference type="PANTHER" id="PTHR24346">
    <property type="entry name" value="MAP/MICROTUBULE AFFINITY-REGULATING KINASE"/>
    <property type="match status" value="1"/>
</dbReference>
<dbReference type="FunFam" id="1.10.510.10:FF:000658">
    <property type="entry name" value="Protein CBG12184"/>
    <property type="match status" value="1"/>
</dbReference>
<name>A0A0A9XXL5_LYGHE</name>
<dbReference type="GO" id="GO:0005737">
    <property type="term" value="C:cytoplasm"/>
    <property type="evidence" value="ECO:0007669"/>
    <property type="project" value="TreeGrafter"/>
</dbReference>
<dbReference type="GO" id="GO:0005524">
    <property type="term" value="F:ATP binding"/>
    <property type="evidence" value="ECO:0007669"/>
    <property type="project" value="UniProtKB-KW"/>
</dbReference>
<dbReference type="CDD" id="cd14080">
    <property type="entry name" value="STKc_TSSK-like"/>
    <property type="match status" value="1"/>
</dbReference>
<dbReference type="GO" id="GO:0050321">
    <property type="term" value="F:tau-protein kinase activity"/>
    <property type="evidence" value="ECO:0007669"/>
    <property type="project" value="TreeGrafter"/>
</dbReference>
<keyword evidence="4" id="KW-0479">Metal-binding</keyword>
<dbReference type="EMBL" id="GBRD01018190">
    <property type="protein sequence ID" value="JAG47637.1"/>
    <property type="molecule type" value="Transcribed_RNA"/>
</dbReference>
<evidence type="ECO:0000256" key="9">
    <source>
        <dbReference type="ARBA" id="ARBA00022843"/>
    </source>
</evidence>
<dbReference type="PANTHER" id="PTHR24346:SF102">
    <property type="entry name" value="TESTIS-SPECIFIC SERINE_THREONINE-PROTEIN KINASE 1"/>
    <property type="match status" value="1"/>
</dbReference>
<dbReference type="PIRSF" id="PIRSF000654">
    <property type="entry name" value="Integrin-linked_kinase"/>
    <property type="match status" value="1"/>
</dbReference>
<keyword evidence="7" id="KW-0067">ATP-binding</keyword>
<dbReference type="GO" id="GO:0000287">
    <property type="term" value="F:magnesium ion binding"/>
    <property type="evidence" value="ECO:0007669"/>
    <property type="project" value="UniProtKB-ARBA"/>
</dbReference>
<reference evidence="12" key="1">
    <citation type="journal article" date="2014" name="PLoS ONE">
        <title>Transcriptome-Based Identification of ABC Transporters in the Western Tarnished Plant Bug Lygus hesperus.</title>
        <authorList>
            <person name="Hull J.J."/>
            <person name="Chaney K."/>
            <person name="Geib S.M."/>
            <person name="Fabrick J.A."/>
            <person name="Brent C.S."/>
            <person name="Walsh D."/>
            <person name="Lavine L.C."/>
        </authorList>
    </citation>
    <scope>NUCLEOTIDE SEQUENCE</scope>
</reference>
<proteinExistence type="predicted"/>
<dbReference type="EMBL" id="GBHO01018057">
    <property type="protein sequence ID" value="JAG25547.1"/>
    <property type="molecule type" value="Transcribed_RNA"/>
</dbReference>
<evidence type="ECO:0000256" key="1">
    <source>
        <dbReference type="ARBA" id="ARBA00001946"/>
    </source>
</evidence>